<proteinExistence type="predicted"/>
<accession>A0A644Y0E6</accession>
<organism evidence="1">
    <name type="scientific">bioreactor metagenome</name>
    <dbReference type="NCBI Taxonomy" id="1076179"/>
    <lineage>
        <taxon>unclassified sequences</taxon>
        <taxon>metagenomes</taxon>
        <taxon>ecological metagenomes</taxon>
    </lineage>
</organism>
<evidence type="ECO:0000313" key="1">
    <source>
        <dbReference type="EMBL" id="MPM21980.1"/>
    </source>
</evidence>
<dbReference type="EMBL" id="VSSQ01003709">
    <property type="protein sequence ID" value="MPM21980.1"/>
    <property type="molecule type" value="Genomic_DNA"/>
</dbReference>
<name>A0A644Y0E6_9ZZZZ</name>
<comment type="caution">
    <text evidence="1">The sequence shown here is derived from an EMBL/GenBank/DDBJ whole genome shotgun (WGS) entry which is preliminary data.</text>
</comment>
<protein>
    <submittedName>
        <fullName evidence="1">Uncharacterized protein</fullName>
    </submittedName>
</protein>
<reference evidence="1" key="1">
    <citation type="submission" date="2019-08" db="EMBL/GenBank/DDBJ databases">
        <authorList>
            <person name="Kucharzyk K."/>
            <person name="Murdoch R.W."/>
            <person name="Higgins S."/>
            <person name="Loffler F."/>
        </authorList>
    </citation>
    <scope>NUCLEOTIDE SEQUENCE</scope>
</reference>
<gene>
    <name evidence="1" type="ORF">SDC9_68430</name>
</gene>
<dbReference type="AlphaFoldDB" id="A0A644Y0E6"/>
<sequence length="94" mass="10425">MSRRNNIVQGEPGIRVDQIAFQDIGSHLDLRGIQVDGQADVPKRCHHVAAADEAYQGAKKNEGYDCQCCIDFFHDCFLEVEAHASLDAIQGRNP</sequence>